<proteinExistence type="predicted"/>
<sequence>MTVKPPEIEKDTVYTYWESGEGMTCPLCGNSLTHEFNDGGREVITLKGSLWVVTNYYRCVNLDCELHDAFPVTHNSCIKRKRHSVEVWAKVIQHHFKYHLNYHQVAELIWDDWEISISESTVRNVCQYFEMAGLQYKNTEVRREITESGRIFLSLDGAQPIEGESALWIFTDRLTDNVLLARLLESAPAEVLYDIYQEIEEKFGVSIAAVISDKQKNILNSVKMLNPNIPHVYCQYHFLNHVIAPIAAKDSHLQTTLQKKIRSFSLVQKEPVGENTEKITKKSPVAEIFSPITKELKCAISARGNRFDTFPGKEIYLNLEFVLSRLKIIQKKGLPQKVVRSLQSLSDSLEKILNSTGRLYSELCSLSHDFQWLRAILSHREWSGKRIKKWVYKWLFELQKRLEQRSMEHNANNLKWQYPSHAITREEAWQQWIRLEHSYSDGLYCAYDDPDLDFTNNAKELLFHRSKAHFKALLGRQNIARAYQSKGGIYAQLIDFDYSDENISTVLLASEIPLLEVNRQEHNAQYMVTRRRWRIREEETGYFKQFECNLQSLKN</sequence>
<organism evidence="1">
    <name type="scientific">marine sediment metagenome</name>
    <dbReference type="NCBI Taxonomy" id="412755"/>
    <lineage>
        <taxon>unclassified sequences</taxon>
        <taxon>metagenomes</taxon>
        <taxon>ecological metagenomes</taxon>
    </lineage>
</organism>
<name>A0A0F9CX36_9ZZZZ</name>
<protein>
    <recommendedName>
        <fullName evidence="2">MULE transposase domain-containing protein</fullName>
    </recommendedName>
</protein>
<evidence type="ECO:0000313" key="1">
    <source>
        <dbReference type="EMBL" id="KKL53933.1"/>
    </source>
</evidence>
<dbReference type="AlphaFoldDB" id="A0A0F9CX36"/>
<evidence type="ECO:0008006" key="2">
    <source>
        <dbReference type="Google" id="ProtNLM"/>
    </source>
</evidence>
<gene>
    <name evidence="1" type="ORF">LCGC14_2270460</name>
</gene>
<reference evidence="1" key="1">
    <citation type="journal article" date="2015" name="Nature">
        <title>Complex archaea that bridge the gap between prokaryotes and eukaryotes.</title>
        <authorList>
            <person name="Spang A."/>
            <person name="Saw J.H."/>
            <person name="Jorgensen S.L."/>
            <person name="Zaremba-Niedzwiedzka K."/>
            <person name="Martijn J."/>
            <person name="Lind A.E."/>
            <person name="van Eijk R."/>
            <person name="Schleper C."/>
            <person name="Guy L."/>
            <person name="Ettema T.J."/>
        </authorList>
    </citation>
    <scope>NUCLEOTIDE SEQUENCE</scope>
</reference>
<feature type="non-terminal residue" evidence="1">
    <location>
        <position position="555"/>
    </location>
</feature>
<dbReference type="EMBL" id="LAZR01031375">
    <property type="protein sequence ID" value="KKL53933.1"/>
    <property type="molecule type" value="Genomic_DNA"/>
</dbReference>
<comment type="caution">
    <text evidence="1">The sequence shown here is derived from an EMBL/GenBank/DDBJ whole genome shotgun (WGS) entry which is preliminary data.</text>
</comment>
<accession>A0A0F9CX36</accession>